<sequence length="159" mass="18044">MLLRRRAWDIVRDEYPVVKMDDPLAEAIRKLNACAFEGCLCALVEDHNGRVKGAVSIWDTMRFMEDTLLHGDGMKCLDENRYEQMFTNACKVSGSISVKDVMDKDMTIVRPDEPLLLVLEDFVKKGRSYAVVKEGGQVIGVIMINDIYREISDQILARG</sequence>
<comment type="caution">
    <text evidence="3">The sequence shown here is derived from an EMBL/GenBank/DDBJ whole genome shotgun (WGS) entry which is preliminary data.</text>
</comment>
<dbReference type="CDD" id="cd02205">
    <property type="entry name" value="CBS_pair_SF"/>
    <property type="match status" value="1"/>
</dbReference>
<accession>A0A1B7XER1</accession>
<name>A0A1B7XER1_9BACT</name>
<reference evidence="3 4" key="1">
    <citation type="submission" date="2015-01" db="EMBL/GenBank/DDBJ databases">
        <title>Desulfovibrio sp. JC271 draft genome sequence.</title>
        <authorList>
            <person name="Shivani Y."/>
            <person name="Subhash Y."/>
            <person name="Sasikala C."/>
            <person name="Ramana C.V."/>
        </authorList>
    </citation>
    <scope>NUCLEOTIDE SEQUENCE [LARGE SCALE GENOMIC DNA]</scope>
    <source>
        <strain evidence="3 4">JC271</strain>
    </source>
</reference>
<feature type="domain" description="CBS" evidence="2">
    <location>
        <begin position="10"/>
        <end position="73"/>
    </location>
</feature>
<evidence type="ECO:0000313" key="3">
    <source>
        <dbReference type="EMBL" id="OBQ52657.1"/>
    </source>
</evidence>
<evidence type="ECO:0000313" key="4">
    <source>
        <dbReference type="Proteomes" id="UP000091979"/>
    </source>
</evidence>
<dbReference type="Pfam" id="PF00571">
    <property type="entry name" value="CBS"/>
    <property type="match status" value="2"/>
</dbReference>
<proteinExistence type="predicted"/>
<evidence type="ECO:0000256" key="1">
    <source>
        <dbReference type="PROSITE-ProRule" id="PRU00703"/>
    </source>
</evidence>
<feature type="domain" description="CBS" evidence="2">
    <location>
        <begin position="102"/>
        <end position="158"/>
    </location>
</feature>
<dbReference type="InterPro" id="IPR046342">
    <property type="entry name" value="CBS_dom_sf"/>
</dbReference>
<dbReference type="PROSITE" id="PS51371">
    <property type="entry name" value="CBS"/>
    <property type="match status" value="2"/>
</dbReference>
<keyword evidence="4" id="KW-1185">Reference proteome</keyword>
<evidence type="ECO:0000259" key="2">
    <source>
        <dbReference type="PROSITE" id="PS51371"/>
    </source>
</evidence>
<dbReference type="Gene3D" id="3.10.580.10">
    <property type="entry name" value="CBS-domain"/>
    <property type="match status" value="1"/>
</dbReference>
<dbReference type="PATRIC" id="fig|1560234.3.peg.3316"/>
<dbReference type="EMBL" id="JXMS01000009">
    <property type="protein sequence ID" value="OBQ52657.1"/>
    <property type="molecule type" value="Genomic_DNA"/>
</dbReference>
<dbReference type="OrthoDB" id="5453458at2"/>
<dbReference type="RefSeq" id="WP_066853854.1">
    <property type="nucleotide sequence ID" value="NZ_JXMS01000009.1"/>
</dbReference>
<dbReference type="Proteomes" id="UP000091979">
    <property type="component" value="Unassembled WGS sequence"/>
</dbReference>
<dbReference type="AlphaFoldDB" id="A0A1B7XER1"/>
<dbReference type="SUPFAM" id="SSF54631">
    <property type="entry name" value="CBS-domain pair"/>
    <property type="match status" value="1"/>
</dbReference>
<protein>
    <submittedName>
        <fullName evidence="3">CBS domain pair family protein</fullName>
    </submittedName>
</protein>
<organism evidence="3 4">
    <name type="scientific">Halodesulfovibrio spirochaetisodalis</name>
    <dbReference type="NCBI Taxonomy" id="1560234"/>
    <lineage>
        <taxon>Bacteria</taxon>
        <taxon>Pseudomonadati</taxon>
        <taxon>Thermodesulfobacteriota</taxon>
        <taxon>Desulfovibrionia</taxon>
        <taxon>Desulfovibrionales</taxon>
        <taxon>Desulfovibrionaceae</taxon>
        <taxon>Halodesulfovibrio</taxon>
    </lineage>
</organism>
<gene>
    <name evidence="3" type="ORF">SP90_06700</name>
</gene>
<dbReference type="STRING" id="1560234.SP90_06700"/>
<dbReference type="InterPro" id="IPR000644">
    <property type="entry name" value="CBS_dom"/>
</dbReference>
<keyword evidence="1" id="KW-0129">CBS domain</keyword>